<evidence type="ECO:0000313" key="3">
    <source>
        <dbReference type="Proteomes" id="UP001296104"/>
    </source>
</evidence>
<name>A0AAI8YVR5_9PEZI</name>
<protein>
    <submittedName>
        <fullName evidence="2">Uncharacterized protein</fullName>
    </submittedName>
</protein>
<evidence type="ECO:0000313" key="2">
    <source>
        <dbReference type="EMBL" id="CAK3927504.1"/>
    </source>
</evidence>
<reference evidence="2" key="1">
    <citation type="submission" date="2023-11" db="EMBL/GenBank/DDBJ databases">
        <authorList>
            <person name="Alioto T."/>
            <person name="Alioto T."/>
            <person name="Gomez Garrido J."/>
        </authorList>
    </citation>
    <scope>NUCLEOTIDE SEQUENCE</scope>
</reference>
<evidence type="ECO:0000256" key="1">
    <source>
        <dbReference type="SAM" id="MobiDB-lite"/>
    </source>
</evidence>
<organism evidence="2 3">
    <name type="scientific">Lecanosticta acicola</name>
    <dbReference type="NCBI Taxonomy" id="111012"/>
    <lineage>
        <taxon>Eukaryota</taxon>
        <taxon>Fungi</taxon>
        <taxon>Dikarya</taxon>
        <taxon>Ascomycota</taxon>
        <taxon>Pezizomycotina</taxon>
        <taxon>Dothideomycetes</taxon>
        <taxon>Dothideomycetidae</taxon>
        <taxon>Mycosphaerellales</taxon>
        <taxon>Mycosphaerellaceae</taxon>
        <taxon>Lecanosticta</taxon>
    </lineage>
</organism>
<gene>
    <name evidence="2" type="ORF">LECACI_7A002877</name>
</gene>
<proteinExistence type="predicted"/>
<dbReference type="AlphaFoldDB" id="A0AAI8YVR5"/>
<dbReference type="Proteomes" id="UP001296104">
    <property type="component" value="Unassembled WGS sequence"/>
</dbReference>
<feature type="region of interest" description="Disordered" evidence="1">
    <location>
        <begin position="242"/>
        <end position="262"/>
    </location>
</feature>
<accession>A0AAI8YVR5</accession>
<keyword evidence="3" id="KW-1185">Reference proteome</keyword>
<feature type="region of interest" description="Disordered" evidence="1">
    <location>
        <begin position="484"/>
        <end position="529"/>
    </location>
</feature>
<dbReference type="EMBL" id="CAVMBE010000013">
    <property type="protein sequence ID" value="CAK3927504.1"/>
    <property type="molecule type" value="Genomic_DNA"/>
</dbReference>
<comment type="caution">
    <text evidence="2">The sequence shown here is derived from an EMBL/GenBank/DDBJ whole genome shotgun (WGS) entry which is preliminary data.</text>
</comment>
<sequence>MCASSRRAQIRLQIDSSSTNPEQSHYQEAKCLIEGDLADLCEKYGIEGVRAAGLDFVLAWRAMERQGCFGYEKLVMEEAEDEGPRRELKRMILGIFEWCGSGVAEIFGIEDGLLSVGTNNGTARDSREDARATDRDYKAKWNTGIEDSMEDVVWSRDEIIEDEGDSMEDDNERADFVGRPSFDLSSSQIGKATELEQNNDDMNTDDAELSKLVKQASGNPELDVKQESGELVRDLQMSPKTVSYSAMSGGPEHTTTTERTKTSEKTTYSGRVVTTAYTTTTIRTITVTRLMNATYEPSANKLPLNQKAIAHESNEFFDNFTKEENKWLEEQVRAKKPHWETAKEFNLLFTPCRSHKTIHTKLARLGLDTKTVRVTWPQEQEAYLLDFIKSSRGIREQLEAFNTYSSNQGWPTRTFKALETRLRDLQGPKSAASAWTVEHDEYLWQLLQAKGSSGQHMTAFNAHASQEGWPIRSRGALSKKIAALKPQKVDQQAPAWTSGPKEQEEYPSASLRDDCSLSDLGKSGGSTSSAAWPKAQEVYLIETLQDDCAVDDQLGDFNAHSEVQGWPLRTGNAIKRKLYTLRGPGRHIPNSWPKGQVEYLARNMRDDVPIRVQAEAFNTYSAAQGWPIRTVNALKNKMPQLRVKVSSDN</sequence>